<sequence length="252" mass="26719">MTYVDTRRDGGLGWSFGISAAIHLSLAAAILFGHFSSPTYTEAPIYYVDVVNLPVAAPRAGRPAVDAGSPAAPTAPPQSSQEMALPRKSSRPAASRQPTAAKAATGAETSKEFEDRLAGLRDAVDAHHQEAALDALRKKLTNSRTAATPGMPGATGTQTGSDYGSYIQSRLKDAFHYTIAYQSKAPAVFVRLTIDGSGHVVGQHIEQSTGDRIFEDSVLKAIVRAEKTFPPPPSGRETEIGFVFRPQGVGKK</sequence>
<evidence type="ECO:0000313" key="8">
    <source>
        <dbReference type="EMBL" id="BDV41107.1"/>
    </source>
</evidence>
<evidence type="ECO:0000256" key="1">
    <source>
        <dbReference type="ARBA" id="ARBA00004167"/>
    </source>
</evidence>
<evidence type="ECO:0000256" key="2">
    <source>
        <dbReference type="ARBA" id="ARBA00022692"/>
    </source>
</evidence>
<evidence type="ECO:0000259" key="7">
    <source>
        <dbReference type="PROSITE" id="PS52015"/>
    </source>
</evidence>
<evidence type="ECO:0000256" key="3">
    <source>
        <dbReference type="ARBA" id="ARBA00022989"/>
    </source>
</evidence>
<reference evidence="8 9" key="1">
    <citation type="submission" date="2022-12" db="EMBL/GenBank/DDBJ databases">
        <title>Polyphasic characterization of Geotalea uranireducens NIT-SL11 newly isolated from a complex of sewage sludge and microbially reduced graphene oxide.</title>
        <authorList>
            <person name="Xie L."/>
            <person name="Yoshida N."/>
            <person name="Meng L."/>
        </authorList>
    </citation>
    <scope>NUCLEOTIDE SEQUENCE [LARGE SCALE GENOMIC DNA]</scope>
    <source>
        <strain evidence="8 9">NIT-SL11</strain>
    </source>
</reference>
<feature type="compositionally biased region" description="Low complexity" evidence="5">
    <location>
        <begin position="60"/>
        <end position="80"/>
    </location>
</feature>
<dbReference type="InterPro" id="IPR006260">
    <property type="entry name" value="TonB/TolA_C"/>
</dbReference>
<feature type="domain" description="TonB C-terminal" evidence="7">
    <location>
        <begin position="160"/>
        <end position="252"/>
    </location>
</feature>
<comment type="subcellular location">
    <subcellularLocation>
        <location evidence="1">Membrane</location>
        <topology evidence="1">Single-pass membrane protein</topology>
    </subcellularLocation>
</comment>
<keyword evidence="4 6" id="KW-0472">Membrane</keyword>
<evidence type="ECO:0000256" key="6">
    <source>
        <dbReference type="SAM" id="Phobius"/>
    </source>
</evidence>
<name>A0ABN6VPB8_9BACT</name>
<dbReference type="Gene3D" id="3.30.1150.10">
    <property type="match status" value="1"/>
</dbReference>
<gene>
    <name evidence="8" type="ORF">GURASL_00300</name>
</gene>
<dbReference type="RefSeq" id="WP_282001055.1">
    <property type="nucleotide sequence ID" value="NZ_AP027151.1"/>
</dbReference>
<evidence type="ECO:0000313" key="9">
    <source>
        <dbReference type="Proteomes" id="UP001317705"/>
    </source>
</evidence>
<protein>
    <submittedName>
        <fullName evidence="8">Energy transduction protein TonB</fullName>
    </submittedName>
</protein>
<organism evidence="8 9">
    <name type="scientific">Geotalea uraniireducens</name>
    <dbReference type="NCBI Taxonomy" id="351604"/>
    <lineage>
        <taxon>Bacteria</taxon>
        <taxon>Pseudomonadati</taxon>
        <taxon>Thermodesulfobacteriota</taxon>
        <taxon>Desulfuromonadia</taxon>
        <taxon>Geobacterales</taxon>
        <taxon>Geobacteraceae</taxon>
        <taxon>Geotalea</taxon>
    </lineage>
</organism>
<evidence type="ECO:0000256" key="5">
    <source>
        <dbReference type="SAM" id="MobiDB-lite"/>
    </source>
</evidence>
<dbReference type="PROSITE" id="PS52015">
    <property type="entry name" value="TONB_CTD"/>
    <property type="match status" value="1"/>
</dbReference>
<dbReference type="NCBIfam" id="TIGR01352">
    <property type="entry name" value="tonB_Cterm"/>
    <property type="match status" value="1"/>
</dbReference>
<proteinExistence type="predicted"/>
<dbReference type="Proteomes" id="UP001317705">
    <property type="component" value="Chromosome"/>
</dbReference>
<dbReference type="EMBL" id="AP027151">
    <property type="protein sequence ID" value="BDV41107.1"/>
    <property type="molecule type" value="Genomic_DNA"/>
</dbReference>
<keyword evidence="2 6" id="KW-0812">Transmembrane</keyword>
<dbReference type="Pfam" id="PF13103">
    <property type="entry name" value="TonB_2"/>
    <property type="match status" value="1"/>
</dbReference>
<dbReference type="SUPFAM" id="SSF74653">
    <property type="entry name" value="TolA/TonB C-terminal domain"/>
    <property type="match status" value="1"/>
</dbReference>
<feature type="transmembrane region" description="Helical" evidence="6">
    <location>
        <begin position="12"/>
        <end position="35"/>
    </location>
</feature>
<keyword evidence="3 6" id="KW-1133">Transmembrane helix</keyword>
<feature type="region of interest" description="Disordered" evidence="5">
    <location>
        <begin position="60"/>
        <end position="114"/>
    </location>
</feature>
<accession>A0ABN6VPB8</accession>
<dbReference type="InterPro" id="IPR037682">
    <property type="entry name" value="TonB_C"/>
</dbReference>
<keyword evidence="9" id="KW-1185">Reference proteome</keyword>
<evidence type="ECO:0000256" key="4">
    <source>
        <dbReference type="ARBA" id="ARBA00023136"/>
    </source>
</evidence>